<dbReference type="PANTHER" id="PTHR31942:SF52">
    <property type="entry name" value="MLO-LIKE PROTEIN 1"/>
    <property type="match status" value="1"/>
</dbReference>
<feature type="transmembrane region" description="Helical" evidence="9">
    <location>
        <begin position="64"/>
        <end position="82"/>
    </location>
</feature>
<evidence type="ECO:0000256" key="3">
    <source>
        <dbReference type="ARBA" id="ARBA00022692"/>
    </source>
</evidence>
<gene>
    <name evidence="10" type="ORF">BUALT_Bualt13G0107000</name>
</gene>
<keyword evidence="4" id="KW-0611">Plant defense</keyword>
<comment type="similarity">
    <text evidence="2">Belongs to the MLO family.</text>
</comment>
<evidence type="ECO:0000313" key="11">
    <source>
        <dbReference type="Proteomes" id="UP000826271"/>
    </source>
</evidence>
<feature type="transmembrane region" description="Helical" evidence="9">
    <location>
        <begin position="18"/>
        <end position="38"/>
    </location>
</feature>
<accession>A0AAV6WXF0</accession>
<evidence type="ECO:0000256" key="8">
    <source>
        <dbReference type="SAM" id="MobiDB-lite"/>
    </source>
</evidence>
<dbReference type="PANTHER" id="PTHR31942">
    <property type="entry name" value="MLO-LIKE PROTEIN 1"/>
    <property type="match status" value="1"/>
</dbReference>
<organism evidence="10 11">
    <name type="scientific">Buddleja alternifolia</name>
    <dbReference type="NCBI Taxonomy" id="168488"/>
    <lineage>
        <taxon>Eukaryota</taxon>
        <taxon>Viridiplantae</taxon>
        <taxon>Streptophyta</taxon>
        <taxon>Embryophyta</taxon>
        <taxon>Tracheophyta</taxon>
        <taxon>Spermatophyta</taxon>
        <taxon>Magnoliopsida</taxon>
        <taxon>eudicotyledons</taxon>
        <taxon>Gunneridae</taxon>
        <taxon>Pentapetalae</taxon>
        <taxon>asterids</taxon>
        <taxon>lamiids</taxon>
        <taxon>Lamiales</taxon>
        <taxon>Scrophulariaceae</taxon>
        <taxon>Buddlejeae</taxon>
        <taxon>Buddleja</taxon>
    </lineage>
</organism>
<keyword evidence="6 9" id="KW-0472">Membrane</keyword>
<feature type="transmembrane region" description="Helical" evidence="9">
    <location>
        <begin position="150"/>
        <end position="171"/>
    </location>
</feature>
<evidence type="ECO:0000256" key="2">
    <source>
        <dbReference type="ARBA" id="ARBA00006574"/>
    </source>
</evidence>
<dbReference type="AlphaFoldDB" id="A0AAV6WXF0"/>
<evidence type="ECO:0000256" key="7">
    <source>
        <dbReference type="ARBA" id="ARBA00023265"/>
    </source>
</evidence>
<evidence type="ECO:0008006" key="12">
    <source>
        <dbReference type="Google" id="ProtNLM"/>
    </source>
</evidence>
<evidence type="ECO:0000256" key="4">
    <source>
        <dbReference type="ARBA" id="ARBA00022821"/>
    </source>
</evidence>
<keyword evidence="7" id="KW-0568">Pathogenesis-related protein</keyword>
<keyword evidence="3 9" id="KW-0812">Transmembrane</keyword>
<dbReference type="Pfam" id="PF03094">
    <property type="entry name" value="Mlo"/>
    <property type="match status" value="1"/>
</dbReference>
<feature type="region of interest" description="Disordered" evidence="8">
    <location>
        <begin position="265"/>
        <end position="308"/>
    </location>
</feature>
<evidence type="ECO:0000256" key="5">
    <source>
        <dbReference type="ARBA" id="ARBA00022989"/>
    </source>
</evidence>
<keyword evidence="5 9" id="KW-1133">Transmembrane helix</keyword>
<name>A0AAV6WXF0_9LAMI</name>
<keyword evidence="11" id="KW-1185">Reference proteome</keyword>
<dbReference type="InterPro" id="IPR004326">
    <property type="entry name" value="Mlo"/>
</dbReference>
<dbReference type="GO" id="GO:0016020">
    <property type="term" value="C:membrane"/>
    <property type="evidence" value="ECO:0007669"/>
    <property type="project" value="UniProtKB-SubCell"/>
</dbReference>
<evidence type="ECO:0000256" key="9">
    <source>
        <dbReference type="SAM" id="Phobius"/>
    </source>
</evidence>
<evidence type="ECO:0000256" key="1">
    <source>
        <dbReference type="ARBA" id="ARBA00004141"/>
    </source>
</evidence>
<evidence type="ECO:0000256" key="6">
    <source>
        <dbReference type="ARBA" id="ARBA00023136"/>
    </source>
</evidence>
<dbReference type="GO" id="GO:0006952">
    <property type="term" value="P:defense response"/>
    <property type="evidence" value="ECO:0007669"/>
    <property type="project" value="UniProtKB-KW"/>
</dbReference>
<comment type="caution">
    <text evidence="10">The sequence shown here is derived from an EMBL/GenBank/DDBJ whole genome shotgun (WGS) entry which is preliminary data.</text>
</comment>
<protein>
    <recommendedName>
        <fullName evidence="12">MLO-like protein</fullName>
    </recommendedName>
</protein>
<reference evidence="10" key="1">
    <citation type="submission" date="2019-10" db="EMBL/GenBank/DDBJ databases">
        <authorList>
            <person name="Zhang R."/>
            <person name="Pan Y."/>
            <person name="Wang J."/>
            <person name="Ma R."/>
            <person name="Yu S."/>
        </authorList>
    </citation>
    <scope>NUCLEOTIDE SEQUENCE</scope>
    <source>
        <strain evidence="10">LA-IB0</strain>
        <tissue evidence="10">Leaf</tissue>
    </source>
</reference>
<evidence type="ECO:0000313" key="10">
    <source>
        <dbReference type="EMBL" id="KAG8371618.1"/>
    </source>
</evidence>
<comment type="subcellular location">
    <subcellularLocation>
        <location evidence="1">Membrane</location>
        <topology evidence="1">Multi-pass membrane protein</topology>
    </subcellularLocation>
</comment>
<sequence length="308" mass="33942">MSEGGEGEETSLEFTPTWVVAGVCTVIVAFSLAAERLLHYAGKYLKKKNQKPLYEALQKVKEELMLLGFISLLLTVFQSRIVKICVPADTMEHLLPCSLSSKPSSHGEGSNATLEVGSHHRRLLAEESDAGYCAAKNKVPLLSLEGLHHLHVFIFVLAIVHVTFSVLTVVLGGAKIQQWKHWEDSIAKDNYDTRHVLKHKVTHVHQHDFIKKRFLGMGRHSAIMGWLMKSSTIESDGGDGGIAEKNEHPQAHAAAAINTALSVSSTQNRALPSPLKVHRLPPTLSHQSHHTQPNPSARHQPNSANHRP</sequence>
<dbReference type="EMBL" id="WHWC01000013">
    <property type="protein sequence ID" value="KAG8371618.1"/>
    <property type="molecule type" value="Genomic_DNA"/>
</dbReference>
<dbReference type="Proteomes" id="UP000826271">
    <property type="component" value="Unassembled WGS sequence"/>
</dbReference>
<feature type="compositionally biased region" description="Polar residues" evidence="8">
    <location>
        <begin position="284"/>
        <end position="308"/>
    </location>
</feature>
<proteinExistence type="inferred from homology"/>